<dbReference type="EMBL" id="LNRQ01000003">
    <property type="protein sequence ID" value="KZN03755.1"/>
    <property type="molecule type" value="Genomic_DNA"/>
</dbReference>
<sequence length="412" mass="45696">MPFPLKIQPVDFNSPVDSAFSKPVKSRFKRLFENVLRSSAPEKAVTDAGTGVTKDISDEFEPSSVCLANMVLNFIEESNDKTTSVKCSKSRCYCFTGDRSDCDDDDVDSNACELLKSLVMCASVFERNLLADASRIVEKNKIFECKDNSSRKLVTDGLLALGYDASICKARWEKAPSYPAGEYEYIDVIREEERLIVDIDFRSEFEIARSTKTYNRILETLPVIFVGKDDRLQKIIYLVSEAARQSLRKKGMPFPPWRKADYVKSKWLSPYTRTPPPTPSPSPPPLTLENPTDLTTDSLIPMIRHKNPFSTMNEGADSRLRITPSSTVNEGADPRSRITPSSIVNEGADSQTMITPSSTVNEGANSKTVNEDADSKTKITRSSAVNEGADSPNSSDHGGDTVFTMSEDDEDN</sequence>
<dbReference type="KEGG" id="dcr:108211095"/>
<name>A0A161WYG1_DAUCS</name>
<feature type="region of interest" description="Disordered" evidence="1">
    <location>
        <begin position="268"/>
        <end position="294"/>
    </location>
</feature>
<dbReference type="PANTHER" id="PTHR31579:SF14">
    <property type="entry name" value="RNA POLYMERASE SUBUNIT BETA-BETA PROTEIN, PUTATIVE (DUF506)-RELATED"/>
    <property type="match status" value="1"/>
</dbReference>
<dbReference type="STRING" id="79200.A0A161WYG1"/>
<protein>
    <submittedName>
        <fullName evidence="2">Uncharacterized protein</fullName>
    </submittedName>
</protein>
<feature type="compositionally biased region" description="Polar residues" evidence="1">
    <location>
        <begin position="380"/>
        <end position="396"/>
    </location>
</feature>
<dbReference type="NCBIfam" id="TIGR01615">
    <property type="entry name" value="A_thal_3542"/>
    <property type="match status" value="1"/>
</dbReference>
<dbReference type="OrthoDB" id="691424at2759"/>
<dbReference type="Gramene" id="KZN03755">
    <property type="protein sequence ID" value="KZN03755"/>
    <property type="gene ID" value="DCAR_012511"/>
</dbReference>
<evidence type="ECO:0000256" key="1">
    <source>
        <dbReference type="SAM" id="MobiDB-lite"/>
    </source>
</evidence>
<dbReference type="AlphaFoldDB" id="A0A161WYG1"/>
<feature type="compositionally biased region" description="Pro residues" evidence="1">
    <location>
        <begin position="273"/>
        <end position="286"/>
    </location>
</feature>
<reference evidence="2" key="1">
    <citation type="journal article" date="2016" name="Nat. Genet.">
        <title>A high-quality carrot genome assembly provides new insights into carotenoid accumulation and asterid genome evolution.</title>
        <authorList>
            <person name="Iorizzo M."/>
            <person name="Ellison S."/>
            <person name="Senalik D."/>
            <person name="Zeng P."/>
            <person name="Satapoomin P."/>
            <person name="Huang J."/>
            <person name="Bowman M."/>
            <person name="Iovene M."/>
            <person name="Sanseverino W."/>
            <person name="Cavagnaro P."/>
            <person name="Yildiz M."/>
            <person name="Macko-Podgorni A."/>
            <person name="Moranska E."/>
            <person name="Grzebelus E."/>
            <person name="Grzebelus D."/>
            <person name="Ashrafi H."/>
            <person name="Zheng Z."/>
            <person name="Cheng S."/>
            <person name="Spooner D."/>
            <person name="Van Deynze A."/>
            <person name="Simon P."/>
        </authorList>
    </citation>
    <scope>NUCLEOTIDE SEQUENCE [LARGE SCALE GENOMIC DNA]</scope>
    <source>
        <tissue evidence="2">Leaf</tissue>
    </source>
</reference>
<reference evidence="3" key="2">
    <citation type="submission" date="2022-03" db="EMBL/GenBank/DDBJ databases">
        <title>Draft title - Genomic analysis of global carrot germplasm unveils the trajectory of domestication and the origin of high carotenoid orange carrot.</title>
        <authorList>
            <person name="Iorizzo M."/>
            <person name="Ellison S."/>
            <person name="Senalik D."/>
            <person name="Macko-Podgorni A."/>
            <person name="Grzebelus D."/>
            <person name="Bostan H."/>
            <person name="Rolling W."/>
            <person name="Curaba J."/>
            <person name="Simon P."/>
        </authorList>
    </citation>
    <scope>NUCLEOTIDE SEQUENCE</scope>
    <source>
        <tissue evidence="3">Leaf</tissue>
    </source>
</reference>
<dbReference type="PANTHER" id="PTHR31579">
    <property type="entry name" value="OS03G0796600 PROTEIN"/>
    <property type="match status" value="1"/>
</dbReference>
<evidence type="ECO:0000313" key="2">
    <source>
        <dbReference type="EMBL" id="KZN03755.1"/>
    </source>
</evidence>
<accession>A0A161WYG1</accession>
<dbReference type="Pfam" id="PF04720">
    <property type="entry name" value="PDDEXK_6"/>
    <property type="match status" value="1"/>
</dbReference>
<organism evidence="2">
    <name type="scientific">Daucus carota subsp. sativus</name>
    <name type="common">Carrot</name>
    <dbReference type="NCBI Taxonomy" id="79200"/>
    <lineage>
        <taxon>Eukaryota</taxon>
        <taxon>Viridiplantae</taxon>
        <taxon>Streptophyta</taxon>
        <taxon>Embryophyta</taxon>
        <taxon>Tracheophyta</taxon>
        <taxon>Spermatophyta</taxon>
        <taxon>Magnoliopsida</taxon>
        <taxon>eudicotyledons</taxon>
        <taxon>Gunneridae</taxon>
        <taxon>Pentapetalae</taxon>
        <taxon>asterids</taxon>
        <taxon>campanulids</taxon>
        <taxon>Apiales</taxon>
        <taxon>Apiaceae</taxon>
        <taxon>Apioideae</taxon>
        <taxon>Scandiceae</taxon>
        <taxon>Daucinae</taxon>
        <taxon>Daucus</taxon>
        <taxon>Daucus sect. Daucus</taxon>
    </lineage>
</organism>
<evidence type="ECO:0000313" key="4">
    <source>
        <dbReference type="Proteomes" id="UP000077755"/>
    </source>
</evidence>
<feature type="region of interest" description="Disordered" evidence="1">
    <location>
        <begin position="307"/>
        <end position="412"/>
    </location>
</feature>
<keyword evidence="4" id="KW-1185">Reference proteome</keyword>
<evidence type="ECO:0000313" key="3">
    <source>
        <dbReference type="EMBL" id="WOG94876.1"/>
    </source>
</evidence>
<dbReference type="Proteomes" id="UP000077755">
    <property type="component" value="Chromosome 3"/>
</dbReference>
<dbReference type="OMA" id="VVKEWKP"/>
<dbReference type="EMBL" id="CP093345">
    <property type="protein sequence ID" value="WOG94876.1"/>
    <property type="molecule type" value="Genomic_DNA"/>
</dbReference>
<dbReference type="InterPro" id="IPR006502">
    <property type="entry name" value="PDDEXK-like"/>
</dbReference>
<feature type="compositionally biased region" description="Polar residues" evidence="1">
    <location>
        <begin position="338"/>
        <end position="368"/>
    </location>
</feature>
<proteinExistence type="predicted"/>
<gene>
    <name evidence="2" type="ORF">DCAR_012511</name>
    <name evidence="3" type="ORF">DCAR_0314173</name>
</gene>